<proteinExistence type="predicted"/>
<dbReference type="Proteomes" id="UP000828390">
    <property type="component" value="Unassembled WGS sequence"/>
</dbReference>
<accession>A0A9D4CUK7</accession>
<gene>
    <name evidence="1" type="ORF">DPMN_039685</name>
</gene>
<evidence type="ECO:0000313" key="2">
    <source>
        <dbReference type="Proteomes" id="UP000828390"/>
    </source>
</evidence>
<organism evidence="1 2">
    <name type="scientific">Dreissena polymorpha</name>
    <name type="common">Zebra mussel</name>
    <name type="synonym">Mytilus polymorpha</name>
    <dbReference type="NCBI Taxonomy" id="45954"/>
    <lineage>
        <taxon>Eukaryota</taxon>
        <taxon>Metazoa</taxon>
        <taxon>Spiralia</taxon>
        <taxon>Lophotrochozoa</taxon>
        <taxon>Mollusca</taxon>
        <taxon>Bivalvia</taxon>
        <taxon>Autobranchia</taxon>
        <taxon>Heteroconchia</taxon>
        <taxon>Euheterodonta</taxon>
        <taxon>Imparidentia</taxon>
        <taxon>Neoheterodontei</taxon>
        <taxon>Myida</taxon>
        <taxon>Dreissenoidea</taxon>
        <taxon>Dreissenidae</taxon>
        <taxon>Dreissena</taxon>
    </lineage>
</organism>
<keyword evidence="2" id="KW-1185">Reference proteome</keyword>
<name>A0A9D4CUK7_DREPO</name>
<evidence type="ECO:0000313" key="1">
    <source>
        <dbReference type="EMBL" id="KAH3733260.1"/>
    </source>
</evidence>
<reference evidence="1" key="1">
    <citation type="journal article" date="2019" name="bioRxiv">
        <title>The Genome of the Zebra Mussel, Dreissena polymorpha: A Resource for Invasive Species Research.</title>
        <authorList>
            <person name="McCartney M.A."/>
            <person name="Auch B."/>
            <person name="Kono T."/>
            <person name="Mallez S."/>
            <person name="Zhang Y."/>
            <person name="Obille A."/>
            <person name="Becker A."/>
            <person name="Abrahante J.E."/>
            <person name="Garbe J."/>
            <person name="Badalamenti J.P."/>
            <person name="Herman A."/>
            <person name="Mangelson H."/>
            <person name="Liachko I."/>
            <person name="Sullivan S."/>
            <person name="Sone E.D."/>
            <person name="Koren S."/>
            <person name="Silverstein K.A.T."/>
            <person name="Beckman K.B."/>
            <person name="Gohl D.M."/>
        </authorList>
    </citation>
    <scope>NUCLEOTIDE SEQUENCE</scope>
    <source>
        <strain evidence="1">Duluth1</strain>
        <tissue evidence="1">Whole animal</tissue>
    </source>
</reference>
<sequence>MNIDEAVYYAVNYVHIRSSGRGDRNGKHNARRVTLDTSENLDFGTNQCARDSGPMYRNRYGNDRFKSIVDIKPAQSGFKAEKSRDCEWKALLDRVEK</sequence>
<dbReference type="AlphaFoldDB" id="A0A9D4CUK7"/>
<comment type="caution">
    <text evidence="1">The sequence shown here is derived from an EMBL/GenBank/DDBJ whole genome shotgun (WGS) entry which is preliminary data.</text>
</comment>
<dbReference type="EMBL" id="JAIWYP010000011">
    <property type="protein sequence ID" value="KAH3733260.1"/>
    <property type="molecule type" value="Genomic_DNA"/>
</dbReference>
<reference evidence="1" key="2">
    <citation type="submission" date="2020-11" db="EMBL/GenBank/DDBJ databases">
        <authorList>
            <person name="McCartney M.A."/>
            <person name="Auch B."/>
            <person name="Kono T."/>
            <person name="Mallez S."/>
            <person name="Becker A."/>
            <person name="Gohl D.M."/>
            <person name="Silverstein K.A.T."/>
            <person name="Koren S."/>
            <person name="Bechman K.B."/>
            <person name="Herman A."/>
            <person name="Abrahante J.E."/>
            <person name="Garbe J."/>
        </authorList>
    </citation>
    <scope>NUCLEOTIDE SEQUENCE</scope>
    <source>
        <strain evidence="1">Duluth1</strain>
        <tissue evidence="1">Whole animal</tissue>
    </source>
</reference>
<protein>
    <submittedName>
        <fullName evidence="1">Uncharacterized protein</fullName>
    </submittedName>
</protein>